<dbReference type="PANTHER" id="PTHR31154">
    <property type="entry name" value="MEMBRANE TRANSPORTER PROTEIN"/>
    <property type="match status" value="1"/>
</dbReference>
<feature type="transmembrane region" description="Helical" evidence="1">
    <location>
        <begin position="79"/>
        <end position="108"/>
    </location>
</feature>
<dbReference type="AlphaFoldDB" id="A0A1I7W9L5"/>
<evidence type="ECO:0000313" key="2">
    <source>
        <dbReference type="Proteomes" id="UP000095283"/>
    </source>
</evidence>
<feature type="transmembrane region" description="Helical" evidence="1">
    <location>
        <begin position="174"/>
        <end position="199"/>
    </location>
</feature>
<reference evidence="3" key="1">
    <citation type="submission" date="2016-11" db="UniProtKB">
        <authorList>
            <consortium name="WormBaseParasite"/>
        </authorList>
    </citation>
    <scope>IDENTIFICATION</scope>
</reference>
<proteinExistence type="predicted"/>
<evidence type="ECO:0000313" key="3">
    <source>
        <dbReference type="WBParaSite" id="Hba_01348"/>
    </source>
</evidence>
<name>A0A1I7W9L5_HETBA</name>
<keyword evidence="1" id="KW-0472">Membrane</keyword>
<sequence>MALSNIVGMTSEGGGAVAFPVMTLGLKISPIVARDFSLIIQAIAYAYRNVLRNIYYNLHECANRKKCCIIRYNWLNPGLYFGITIRVFTAFAGSGVDICMFSIITLLFRVSEKTATPTTIVLMGLNSIIGVYYRAIWRAEVSELAWDYIKVTVPVAVTLAPFGSFLGSHFHRQILAALIYILETLAVLGFLATGPPFILGKKSKPKRETSHVGSVDHILPNGSLITYFTMMR</sequence>
<accession>A0A1I7W9L5</accession>
<keyword evidence="1" id="KW-1133">Transmembrane helix</keyword>
<dbReference type="Proteomes" id="UP000095283">
    <property type="component" value="Unplaced"/>
</dbReference>
<dbReference type="WBParaSite" id="Hba_01348">
    <property type="protein sequence ID" value="Hba_01348"/>
    <property type="gene ID" value="Hba_01348"/>
</dbReference>
<protein>
    <submittedName>
        <fullName evidence="3">Membrane transporter protein</fullName>
    </submittedName>
</protein>
<organism evidence="2 3">
    <name type="scientific">Heterorhabditis bacteriophora</name>
    <name type="common">Entomopathogenic nematode worm</name>
    <dbReference type="NCBI Taxonomy" id="37862"/>
    <lineage>
        <taxon>Eukaryota</taxon>
        <taxon>Metazoa</taxon>
        <taxon>Ecdysozoa</taxon>
        <taxon>Nematoda</taxon>
        <taxon>Chromadorea</taxon>
        <taxon>Rhabditida</taxon>
        <taxon>Rhabditina</taxon>
        <taxon>Rhabditomorpha</taxon>
        <taxon>Strongyloidea</taxon>
        <taxon>Heterorhabditidae</taxon>
        <taxon>Heterorhabditis</taxon>
    </lineage>
</organism>
<dbReference type="PANTHER" id="PTHR31154:SF4">
    <property type="entry name" value="MEMBRANE TRANSPORTER PROTEIN"/>
    <property type="match status" value="1"/>
</dbReference>
<keyword evidence="1" id="KW-0812">Transmembrane</keyword>
<feature type="transmembrane region" description="Helical" evidence="1">
    <location>
        <begin position="114"/>
        <end position="136"/>
    </location>
</feature>
<keyword evidence="2" id="KW-1185">Reference proteome</keyword>
<feature type="transmembrane region" description="Helical" evidence="1">
    <location>
        <begin position="148"/>
        <end position="168"/>
    </location>
</feature>
<evidence type="ECO:0000256" key="1">
    <source>
        <dbReference type="SAM" id="Phobius"/>
    </source>
</evidence>